<name>A0ABW2P5C0_9ACTN</name>
<accession>A0ABW2P5C0</accession>
<sequence length="182" mass="19039">MRAGRSMEPVRRLAPIMASGVASVFKLLIATLAFCGAYFGVAATGGPAVPARAGETAVGEQVRTVTLSAQAMPVEMGRAPRPGLVTVGAAEPGAPCPRAYHAQSFLAAGAGRAAAYEWSLRRWNPGRHAWKTVKVSAAGRVLGGPRTVEWRPRVAGAPGWYRVELAVTGGRTIAGERFKVTC</sequence>
<protein>
    <submittedName>
        <fullName evidence="1">Uncharacterized protein</fullName>
    </submittedName>
</protein>
<proteinExistence type="predicted"/>
<dbReference type="RefSeq" id="WP_380828375.1">
    <property type="nucleotide sequence ID" value="NZ_JBHTCG010000013.1"/>
</dbReference>
<comment type="caution">
    <text evidence="1">The sequence shown here is derived from an EMBL/GenBank/DDBJ whole genome shotgun (WGS) entry which is preliminary data.</text>
</comment>
<evidence type="ECO:0000313" key="1">
    <source>
        <dbReference type="EMBL" id="MFC7384564.1"/>
    </source>
</evidence>
<evidence type="ECO:0000313" key="2">
    <source>
        <dbReference type="Proteomes" id="UP001596496"/>
    </source>
</evidence>
<organism evidence="1 2">
    <name type="scientific">Sphaerisporangium rhizosphaerae</name>
    <dbReference type="NCBI Taxonomy" id="2269375"/>
    <lineage>
        <taxon>Bacteria</taxon>
        <taxon>Bacillati</taxon>
        <taxon>Actinomycetota</taxon>
        <taxon>Actinomycetes</taxon>
        <taxon>Streptosporangiales</taxon>
        <taxon>Streptosporangiaceae</taxon>
        <taxon>Sphaerisporangium</taxon>
    </lineage>
</organism>
<gene>
    <name evidence="1" type="ORF">ACFQSB_20295</name>
</gene>
<dbReference type="Proteomes" id="UP001596496">
    <property type="component" value="Unassembled WGS sequence"/>
</dbReference>
<reference evidence="2" key="1">
    <citation type="journal article" date="2019" name="Int. J. Syst. Evol. Microbiol.">
        <title>The Global Catalogue of Microorganisms (GCM) 10K type strain sequencing project: providing services to taxonomists for standard genome sequencing and annotation.</title>
        <authorList>
            <consortium name="The Broad Institute Genomics Platform"/>
            <consortium name="The Broad Institute Genome Sequencing Center for Infectious Disease"/>
            <person name="Wu L."/>
            <person name="Ma J."/>
        </authorList>
    </citation>
    <scope>NUCLEOTIDE SEQUENCE [LARGE SCALE GENOMIC DNA]</scope>
    <source>
        <strain evidence="2">CECT 7649</strain>
    </source>
</reference>
<keyword evidence="2" id="KW-1185">Reference proteome</keyword>
<dbReference type="EMBL" id="JBHTCG010000013">
    <property type="protein sequence ID" value="MFC7384564.1"/>
    <property type="molecule type" value="Genomic_DNA"/>
</dbReference>